<name>A0A2G9S6S5_AQUCT</name>
<gene>
    <name evidence="11" type="ORF">AB205_0214920</name>
</gene>
<evidence type="ECO:0000256" key="9">
    <source>
        <dbReference type="ARBA" id="ARBA00023299"/>
    </source>
</evidence>
<keyword evidence="6" id="KW-0479">Metal-binding</keyword>
<dbReference type="GO" id="GO:0036424">
    <property type="term" value="F:L-phosphoserine phosphatase activity"/>
    <property type="evidence" value="ECO:0007669"/>
    <property type="project" value="TreeGrafter"/>
</dbReference>
<dbReference type="PANTHER" id="PTHR43344:SF2">
    <property type="entry name" value="PHOSPHOSERINE PHOSPHATASE"/>
    <property type="match status" value="1"/>
</dbReference>
<evidence type="ECO:0000313" key="11">
    <source>
        <dbReference type="EMBL" id="PIO35878.1"/>
    </source>
</evidence>
<proteinExistence type="predicted"/>
<comment type="cofactor">
    <cofactor evidence="1">
        <name>Mg(2+)</name>
        <dbReference type="ChEBI" id="CHEBI:18420"/>
    </cofactor>
</comment>
<evidence type="ECO:0000313" key="12">
    <source>
        <dbReference type="Proteomes" id="UP000228934"/>
    </source>
</evidence>
<dbReference type="Gene3D" id="3.40.50.1000">
    <property type="entry name" value="HAD superfamily/HAD-like"/>
    <property type="match status" value="2"/>
</dbReference>
<evidence type="ECO:0000256" key="8">
    <source>
        <dbReference type="ARBA" id="ARBA00022842"/>
    </source>
</evidence>
<dbReference type="GO" id="GO:0006564">
    <property type="term" value="P:L-serine biosynthetic process"/>
    <property type="evidence" value="ECO:0007669"/>
    <property type="project" value="UniProtKB-KW"/>
</dbReference>
<dbReference type="GO" id="GO:0005737">
    <property type="term" value="C:cytoplasm"/>
    <property type="evidence" value="ECO:0007669"/>
    <property type="project" value="TreeGrafter"/>
</dbReference>
<dbReference type="SUPFAM" id="SSF56784">
    <property type="entry name" value="HAD-like"/>
    <property type="match status" value="1"/>
</dbReference>
<dbReference type="PANTHER" id="PTHR43344">
    <property type="entry name" value="PHOSPHOSERINE PHOSPHATASE"/>
    <property type="match status" value="1"/>
</dbReference>
<dbReference type="InterPro" id="IPR050582">
    <property type="entry name" value="HAD-like_SerB"/>
</dbReference>
<feature type="region of interest" description="Disordered" evidence="10">
    <location>
        <begin position="1"/>
        <end position="49"/>
    </location>
</feature>
<evidence type="ECO:0000256" key="3">
    <source>
        <dbReference type="ARBA" id="ARBA00012640"/>
    </source>
</evidence>
<dbReference type="InterPro" id="IPR023214">
    <property type="entry name" value="HAD_sf"/>
</dbReference>
<comment type="pathway">
    <text evidence="2">Amino-acid biosynthesis; L-serine biosynthesis; L-serine from 3-phospho-D-glycerate: step 3/3.</text>
</comment>
<feature type="compositionally biased region" description="Basic residues" evidence="10">
    <location>
        <begin position="17"/>
        <end position="31"/>
    </location>
</feature>
<sequence>MPSSLAEEETHGGGSWRSRHQSHCGHCPHSRRGGEDTTAPPHERDGFIGFGGNVIRQQVKEKAKWYITDFEELLRELDSDYAGFDETQLTAESGGKGKVIGLLKEKYGFYNVVMIGDGATDMEACPPA</sequence>
<keyword evidence="9" id="KW-0718">Serine biosynthesis</keyword>
<keyword evidence="7" id="KW-0378">Hydrolase</keyword>
<evidence type="ECO:0000256" key="7">
    <source>
        <dbReference type="ARBA" id="ARBA00022801"/>
    </source>
</evidence>
<accession>A0A2G9S6S5</accession>
<dbReference type="AlphaFoldDB" id="A0A2G9S6S5"/>
<keyword evidence="8" id="KW-0460">Magnesium</keyword>
<dbReference type="InterPro" id="IPR036412">
    <property type="entry name" value="HAD-like_sf"/>
</dbReference>
<dbReference type="GO" id="GO:0000287">
    <property type="term" value="F:magnesium ion binding"/>
    <property type="evidence" value="ECO:0007669"/>
    <property type="project" value="TreeGrafter"/>
</dbReference>
<reference evidence="12" key="1">
    <citation type="journal article" date="2017" name="Nat. Commun.">
        <title>The North American bullfrog draft genome provides insight into hormonal regulation of long noncoding RNA.</title>
        <authorList>
            <person name="Hammond S.A."/>
            <person name="Warren R.L."/>
            <person name="Vandervalk B.P."/>
            <person name="Kucuk E."/>
            <person name="Khan H."/>
            <person name="Gibb E.A."/>
            <person name="Pandoh P."/>
            <person name="Kirk H."/>
            <person name="Zhao Y."/>
            <person name="Jones M."/>
            <person name="Mungall A.J."/>
            <person name="Coope R."/>
            <person name="Pleasance S."/>
            <person name="Moore R.A."/>
            <person name="Holt R.A."/>
            <person name="Round J.M."/>
            <person name="Ohora S."/>
            <person name="Walle B.V."/>
            <person name="Veldhoen N."/>
            <person name="Helbing C.C."/>
            <person name="Birol I."/>
        </authorList>
    </citation>
    <scope>NUCLEOTIDE SEQUENCE [LARGE SCALE GENOMIC DNA]</scope>
</reference>
<feature type="non-terminal residue" evidence="11">
    <location>
        <position position="128"/>
    </location>
</feature>
<organism evidence="11 12">
    <name type="scientific">Aquarana catesbeiana</name>
    <name type="common">American bullfrog</name>
    <name type="synonym">Rana catesbeiana</name>
    <dbReference type="NCBI Taxonomy" id="8400"/>
    <lineage>
        <taxon>Eukaryota</taxon>
        <taxon>Metazoa</taxon>
        <taxon>Chordata</taxon>
        <taxon>Craniata</taxon>
        <taxon>Vertebrata</taxon>
        <taxon>Euteleostomi</taxon>
        <taxon>Amphibia</taxon>
        <taxon>Batrachia</taxon>
        <taxon>Anura</taxon>
        <taxon>Neobatrachia</taxon>
        <taxon>Ranoidea</taxon>
        <taxon>Ranidae</taxon>
        <taxon>Aquarana</taxon>
    </lineage>
</organism>
<evidence type="ECO:0000256" key="1">
    <source>
        <dbReference type="ARBA" id="ARBA00001946"/>
    </source>
</evidence>
<evidence type="ECO:0000256" key="2">
    <source>
        <dbReference type="ARBA" id="ARBA00005135"/>
    </source>
</evidence>
<dbReference type="EMBL" id="KV925940">
    <property type="protein sequence ID" value="PIO35878.1"/>
    <property type="molecule type" value="Genomic_DNA"/>
</dbReference>
<evidence type="ECO:0000256" key="4">
    <source>
        <dbReference type="ARBA" id="ARBA00015196"/>
    </source>
</evidence>
<keyword evidence="12" id="KW-1185">Reference proteome</keyword>
<protein>
    <recommendedName>
        <fullName evidence="4">Phosphoserine phosphatase</fullName>
        <ecNumber evidence="3">3.1.3.3</ecNumber>
    </recommendedName>
</protein>
<dbReference type="EC" id="3.1.3.3" evidence="3"/>
<dbReference type="Proteomes" id="UP000228934">
    <property type="component" value="Unassembled WGS sequence"/>
</dbReference>
<evidence type="ECO:0000256" key="6">
    <source>
        <dbReference type="ARBA" id="ARBA00022723"/>
    </source>
</evidence>
<evidence type="ECO:0000256" key="10">
    <source>
        <dbReference type="SAM" id="MobiDB-lite"/>
    </source>
</evidence>
<keyword evidence="5" id="KW-0028">Amino-acid biosynthesis</keyword>
<dbReference type="OrthoDB" id="27226at2759"/>
<evidence type="ECO:0000256" key="5">
    <source>
        <dbReference type="ARBA" id="ARBA00022605"/>
    </source>
</evidence>